<keyword evidence="2" id="KW-1185">Reference proteome</keyword>
<evidence type="ECO:0000313" key="2">
    <source>
        <dbReference type="Proteomes" id="UP001143910"/>
    </source>
</evidence>
<gene>
    <name evidence="1" type="ORF">NQ176_g9385</name>
</gene>
<sequence>MSAISSPSTTPSTHAQKAKVKSQVDAAHAAGLKVRYWNLPGEYMWESLAALGVDYLNADDMSNTARLARIP</sequence>
<protein>
    <submittedName>
        <fullName evidence="1">Uncharacterized protein</fullName>
    </submittedName>
</protein>
<proteinExistence type="predicted"/>
<dbReference type="Proteomes" id="UP001143910">
    <property type="component" value="Unassembled WGS sequence"/>
</dbReference>
<reference evidence="1" key="1">
    <citation type="submission" date="2022-08" db="EMBL/GenBank/DDBJ databases">
        <title>Genome Sequence of Lecanicillium fungicola.</title>
        <authorList>
            <person name="Buettner E."/>
        </authorList>
    </citation>
    <scope>NUCLEOTIDE SEQUENCE</scope>
    <source>
        <strain evidence="1">Babe33</strain>
    </source>
</reference>
<dbReference type="EMBL" id="JANJQO010002121">
    <property type="protein sequence ID" value="KAJ2968022.1"/>
    <property type="molecule type" value="Genomic_DNA"/>
</dbReference>
<evidence type="ECO:0000313" key="1">
    <source>
        <dbReference type="EMBL" id="KAJ2968022.1"/>
    </source>
</evidence>
<comment type="caution">
    <text evidence="1">The sequence shown here is derived from an EMBL/GenBank/DDBJ whole genome shotgun (WGS) entry which is preliminary data.</text>
</comment>
<organism evidence="1 2">
    <name type="scientific">Zarea fungicola</name>
    <dbReference type="NCBI Taxonomy" id="93591"/>
    <lineage>
        <taxon>Eukaryota</taxon>
        <taxon>Fungi</taxon>
        <taxon>Dikarya</taxon>
        <taxon>Ascomycota</taxon>
        <taxon>Pezizomycotina</taxon>
        <taxon>Sordariomycetes</taxon>
        <taxon>Hypocreomycetidae</taxon>
        <taxon>Hypocreales</taxon>
        <taxon>Cordycipitaceae</taxon>
        <taxon>Zarea</taxon>
    </lineage>
</organism>
<name>A0ACC1MLZ6_9HYPO</name>
<accession>A0ACC1MLZ6</accession>